<organism evidence="2 3">
    <name type="scientific">Pyrococcus yayanosii (strain CH1 / JCM 16557)</name>
    <dbReference type="NCBI Taxonomy" id="529709"/>
    <lineage>
        <taxon>Archaea</taxon>
        <taxon>Methanobacteriati</taxon>
        <taxon>Methanobacteriota</taxon>
        <taxon>Thermococci</taxon>
        <taxon>Thermococcales</taxon>
        <taxon>Thermococcaceae</taxon>
        <taxon>Pyrococcus</taxon>
    </lineage>
</organism>
<dbReference type="RefSeq" id="WP_013906036.1">
    <property type="nucleotide sequence ID" value="NC_015680.1"/>
</dbReference>
<evidence type="ECO:0000313" key="3">
    <source>
        <dbReference type="Proteomes" id="UP000008386"/>
    </source>
</evidence>
<dbReference type="InterPro" id="IPR000182">
    <property type="entry name" value="GNAT_dom"/>
</dbReference>
<dbReference type="STRING" id="529709.PYCH_13080"/>
<dbReference type="KEGG" id="pya:PYCH_13080"/>
<dbReference type="EMBL" id="CP002779">
    <property type="protein sequence ID" value="AEH24980.1"/>
    <property type="molecule type" value="Genomic_DNA"/>
</dbReference>
<evidence type="ECO:0000313" key="2">
    <source>
        <dbReference type="EMBL" id="AEH24980.1"/>
    </source>
</evidence>
<sequence>MEKIKIERLRELDEKTLRRLVEVYMRGYEGLEEYGGEGEDYARKYILWCWKRAPDGFFVAKAGNEIVGFIVCDRDWFSKYEGRVVGAIHEFVVDKSWQGKGIGKKLLKTCIDFLSKHNDRIELWVGEKNESAMKLYERHGFRKIGKSGIWVRMIRDGQNL</sequence>
<dbReference type="PROSITE" id="PS51186">
    <property type="entry name" value="GNAT"/>
    <property type="match status" value="1"/>
</dbReference>
<proteinExistence type="predicted"/>
<keyword evidence="3" id="KW-1185">Reference proteome</keyword>
<dbReference type="eggNOG" id="arCOG00826">
    <property type="taxonomic scope" value="Archaea"/>
</dbReference>
<gene>
    <name evidence="2" type="ordered locus">PYCH_13080</name>
</gene>
<protein>
    <submittedName>
        <fullName evidence="2">Acetyltransferase, GNAT family</fullName>
    </submittedName>
</protein>
<reference evidence="2 3" key="1">
    <citation type="journal article" date="2011" name="J. Bacteriol.">
        <title>Complete genome sequence of the obligate piezophilic hyperthermophilic archaeon Pyrococcus yayanosii CH1.</title>
        <authorList>
            <person name="Jun X."/>
            <person name="Lupeng L."/>
            <person name="Minjuan X."/>
            <person name="Oger P."/>
            <person name="Fengping W."/>
            <person name="Jebbar M."/>
            <person name="Xiang X."/>
        </authorList>
    </citation>
    <scope>NUCLEOTIDE SEQUENCE [LARGE SCALE GENOMIC DNA]</scope>
    <source>
        <strain evidence="3">CH1 / JCM 16557</strain>
    </source>
</reference>
<dbReference type="Gene3D" id="3.40.630.30">
    <property type="match status" value="1"/>
</dbReference>
<dbReference type="OrthoDB" id="38613at2157"/>
<dbReference type="HOGENOM" id="CLU_013985_36_0_2"/>
<dbReference type="PANTHER" id="PTHR43617">
    <property type="entry name" value="L-AMINO ACID N-ACETYLTRANSFERASE"/>
    <property type="match status" value="1"/>
</dbReference>
<feature type="domain" description="N-acetyltransferase" evidence="1">
    <location>
        <begin position="7"/>
        <end position="160"/>
    </location>
</feature>
<dbReference type="Pfam" id="PF00583">
    <property type="entry name" value="Acetyltransf_1"/>
    <property type="match status" value="1"/>
</dbReference>
<dbReference type="PANTHER" id="PTHR43617:SF38">
    <property type="entry name" value="N-ACETYLTRANSFERASE DOMAIN-CONTAINING PROTEIN"/>
    <property type="match status" value="1"/>
</dbReference>
<evidence type="ECO:0000259" key="1">
    <source>
        <dbReference type="PROSITE" id="PS51186"/>
    </source>
</evidence>
<name>F8AFL4_PYRYC</name>
<accession>F8AFL4</accession>
<dbReference type="InterPro" id="IPR016181">
    <property type="entry name" value="Acyl_CoA_acyltransferase"/>
</dbReference>
<dbReference type="SUPFAM" id="SSF55729">
    <property type="entry name" value="Acyl-CoA N-acyltransferases (Nat)"/>
    <property type="match status" value="1"/>
</dbReference>
<dbReference type="InterPro" id="IPR050276">
    <property type="entry name" value="MshD_Acetyltransferase"/>
</dbReference>
<dbReference type="GO" id="GO:0016747">
    <property type="term" value="F:acyltransferase activity, transferring groups other than amino-acyl groups"/>
    <property type="evidence" value="ECO:0007669"/>
    <property type="project" value="InterPro"/>
</dbReference>
<dbReference type="GeneID" id="10837880"/>
<keyword evidence="2" id="KW-0808">Transferase</keyword>
<dbReference type="CDD" id="cd04301">
    <property type="entry name" value="NAT_SF"/>
    <property type="match status" value="1"/>
</dbReference>
<dbReference type="Proteomes" id="UP000008386">
    <property type="component" value="Chromosome"/>
</dbReference>
<dbReference type="AlphaFoldDB" id="F8AFL4"/>